<sequence length="150" mass="15453">QSVQGVLRHSGDDEESEDDEDYVTRVQNYVLNAGTPSSYAAVSCGNVQINPSAVDGFDDGLRVARTIENTGSASIELGCSRTSNSGAIEGQWVIYTPSTKSLIIAVASQAEDITRGLQISADGNTLSFNGSVIAGAGATNGATNGSVNYS</sequence>
<dbReference type="Proteomes" id="UP000324800">
    <property type="component" value="Unassembled WGS sequence"/>
</dbReference>
<feature type="non-terminal residue" evidence="2">
    <location>
        <position position="1"/>
    </location>
</feature>
<dbReference type="AlphaFoldDB" id="A0A5J4QSU2"/>
<dbReference type="EMBL" id="SNRW01044334">
    <property type="protein sequence ID" value="KAA6324602.1"/>
    <property type="molecule type" value="Genomic_DNA"/>
</dbReference>
<gene>
    <name evidence="2" type="ORF">EZS28_054172</name>
</gene>
<organism evidence="2 3">
    <name type="scientific">Streblomastix strix</name>
    <dbReference type="NCBI Taxonomy" id="222440"/>
    <lineage>
        <taxon>Eukaryota</taxon>
        <taxon>Metamonada</taxon>
        <taxon>Preaxostyla</taxon>
        <taxon>Oxymonadida</taxon>
        <taxon>Streblomastigidae</taxon>
        <taxon>Streblomastix</taxon>
    </lineage>
</organism>
<feature type="region of interest" description="Disordered" evidence="1">
    <location>
        <begin position="1"/>
        <end position="20"/>
    </location>
</feature>
<name>A0A5J4QSU2_9EUKA</name>
<evidence type="ECO:0000313" key="2">
    <source>
        <dbReference type="EMBL" id="KAA6324602.1"/>
    </source>
</evidence>
<comment type="caution">
    <text evidence="2">The sequence shown here is derived from an EMBL/GenBank/DDBJ whole genome shotgun (WGS) entry which is preliminary data.</text>
</comment>
<proteinExistence type="predicted"/>
<evidence type="ECO:0000313" key="3">
    <source>
        <dbReference type="Proteomes" id="UP000324800"/>
    </source>
</evidence>
<reference evidence="2 3" key="1">
    <citation type="submission" date="2019-03" db="EMBL/GenBank/DDBJ databases">
        <title>Single cell metagenomics reveals metabolic interactions within the superorganism composed of flagellate Streblomastix strix and complex community of Bacteroidetes bacteria on its surface.</title>
        <authorList>
            <person name="Treitli S.C."/>
            <person name="Kolisko M."/>
            <person name="Husnik F."/>
            <person name="Keeling P."/>
            <person name="Hampl V."/>
        </authorList>
    </citation>
    <scope>NUCLEOTIDE SEQUENCE [LARGE SCALE GENOMIC DNA]</scope>
    <source>
        <strain evidence="2">ST1C</strain>
    </source>
</reference>
<accession>A0A5J4QSU2</accession>
<protein>
    <submittedName>
        <fullName evidence="2">Uncharacterized protein</fullName>
    </submittedName>
</protein>
<evidence type="ECO:0000256" key="1">
    <source>
        <dbReference type="SAM" id="MobiDB-lite"/>
    </source>
</evidence>
<feature type="non-terminal residue" evidence="2">
    <location>
        <position position="150"/>
    </location>
</feature>